<organism evidence="4">
    <name type="scientific">mine drainage metagenome</name>
    <dbReference type="NCBI Taxonomy" id="410659"/>
    <lineage>
        <taxon>unclassified sequences</taxon>
        <taxon>metagenomes</taxon>
        <taxon>ecological metagenomes</taxon>
    </lineage>
</organism>
<sequence>MLELDLSAHRGPFRIELACHLEAPLTVFFGPSGAGKSSLLRLIAGLDRLDSGLLRLDKTLLAEAARNTHLPPGQRKITLAAQQPALFPHLTVAQNVAYGLAGINPDTQQRIINDSLALVGAEHLLTRKPQSLSGGEAQRVSLARAIAPSPRLLLLDEPLSALDAVARDQVLGQLLPQLLERKIQTILVTHDAADALTANAEVLVLHEGRVIAQGPATEVLAGERARLRQRLG</sequence>
<dbReference type="InterPro" id="IPR050334">
    <property type="entry name" value="Molybdenum_import_ModC"/>
</dbReference>
<evidence type="ECO:0000256" key="2">
    <source>
        <dbReference type="ARBA" id="ARBA00022840"/>
    </source>
</evidence>
<dbReference type="Pfam" id="PF00005">
    <property type="entry name" value="ABC_tran"/>
    <property type="match status" value="1"/>
</dbReference>
<accession>E6QN50</accession>
<protein>
    <submittedName>
        <fullName evidence="4">Putative ABC-type Fe3+ transport system, ATPase component</fullName>
    </submittedName>
</protein>
<keyword evidence="1" id="KW-0547">Nucleotide-binding</keyword>
<feature type="domain" description="ABC transporter" evidence="3">
    <location>
        <begin position="1"/>
        <end position="232"/>
    </location>
</feature>
<evidence type="ECO:0000313" key="4">
    <source>
        <dbReference type="EMBL" id="CBI08671.1"/>
    </source>
</evidence>
<evidence type="ECO:0000259" key="3">
    <source>
        <dbReference type="PROSITE" id="PS50893"/>
    </source>
</evidence>
<dbReference type="PROSITE" id="PS50893">
    <property type="entry name" value="ABC_TRANSPORTER_2"/>
    <property type="match status" value="1"/>
</dbReference>
<dbReference type="PANTHER" id="PTHR43514">
    <property type="entry name" value="ABC TRANSPORTER I FAMILY MEMBER 10"/>
    <property type="match status" value="1"/>
</dbReference>
<dbReference type="InterPro" id="IPR017871">
    <property type="entry name" value="ABC_transporter-like_CS"/>
</dbReference>
<dbReference type="GO" id="GO:0016887">
    <property type="term" value="F:ATP hydrolysis activity"/>
    <property type="evidence" value="ECO:0007669"/>
    <property type="project" value="InterPro"/>
</dbReference>
<dbReference type="InterPro" id="IPR027417">
    <property type="entry name" value="P-loop_NTPase"/>
</dbReference>
<dbReference type="InterPro" id="IPR003439">
    <property type="entry name" value="ABC_transporter-like_ATP-bd"/>
</dbReference>
<gene>
    <name evidence="4" type="ORF">CARN6_2159</name>
</gene>
<comment type="caution">
    <text evidence="4">The sequence shown here is derived from an EMBL/GenBank/DDBJ whole genome shotgun (WGS) entry which is preliminary data.</text>
</comment>
<reference evidence="4" key="1">
    <citation type="submission" date="2009-10" db="EMBL/GenBank/DDBJ databases">
        <title>Diversity of trophic interactions inside an arsenic-rich microbial ecosystem.</title>
        <authorList>
            <person name="Bertin P.N."/>
            <person name="Heinrich-Salmeron A."/>
            <person name="Pelletier E."/>
            <person name="Goulhen-Chollet F."/>
            <person name="Arsene-Ploetze F."/>
            <person name="Gallien S."/>
            <person name="Calteau A."/>
            <person name="Vallenet D."/>
            <person name="Casiot C."/>
            <person name="Chane-Woon-Ming B."/>
            <person name="Giloteaux L."/>
            <person name="Barakat M."/>
            <person name="Bonnefoy V."/>
            <person name="Bruneel O."/>
            <person name="Chandler M."/>
            <person name="Cleiss J."/>
            <person name="Duran R."/>
            <person name="Elbaz-Poulichet F."/>
            <person name="Fonknechten N."/>
            <person name="Lauga B."/>
            <person name="Mornico D."/>
            <person name="Ortet P."/>
            <person name="Schaeffer C."/>
            <person name="Siguier P."/>
            <person name="Alexander Thil Smith A."/>
            <person name="Van Dorsselaer A."/>
            <person name="Weissenbach J."/>
            <person name="Medigue C."/>
            <person name="Le Paslier D."/>
        </authorList>
    </citation>
    <scope>NUCLEOTIDE SEQUENCE</scope>
</reference>
<dbReference type="PANTHER" id="PTHR43514:SF4">
    <property type="entry name" value="ABC TRANSPORTER I FAMILY MEMBER 10"/>
    <property type="match status" value="1"/>
</dbReference>
<proteinExistence type="predicted"/>
<evidence type="ECO:0000256" key="1">
    <source>
        <dbReference type="ARBA" id="ARBA00022741"/>
    </source>
</evidence>
<dbReference type="Gene3D" id="3.40.50.300">
    <property type="entry name" value="P-loop containing nucleotide triphosphate hydrolases"/>
    <property type="match status" value="1"/>
</dbReference>
<dbReference type="PROSITE" id="PS00211">
    <property type="entry name" value="ABC_TRANSPORTER_1"/>
    <property type="match status" value="1"/>
</dbReference>
<keyword evidence="2" id="KW-0067">ATP-binding</keyword>
<dbReference type="SMART" id="SM00382">
    <property type="entry name" value="AAA"/>
    <property type="match status" value="1"/>
</dbReference>
<dbReference type="InterPro" id="IPR003593">
    <property type="entry name" value="AAA+_ATPase"/>
</dbReference>
<dbReference type="GO" id="GO:0005524">
    <property type="term" value="F:ATP binding"/>
    <property type="evidence" value="ECO:0007669"/>
    <property type="project" value="UniProtKB-KW"/>
</dbReference>
<dbReference type="SUPFAM" id="SSF52540">
    <property type="entry name" value="P-loop containing nucleoside triphosphate hydrolases"/>
    <property type="match status" value="1"/>
</dbReference>
<dbReference type="AlphaFoldDB" id="E6QN50"/>
<name>E6QN50_9ZZZZ</name>
<dbReference type="EMBL" id="CABQ01000247">
    <property type="protein sequence ID" value="CBI08671.1"/>
    <property type="molecule type" value="Genomic_DNA"/>
</dbReference>